<evidence type="ECO:0000313" key="3">
    <source>
        <dbReference type="Proteomes" id="UP000236291"/>
    </source>
</evidence>
<dbReference type="AlphaFoldDB" id="A0A2K3MYR5"/>
<name>A0A2K3MYR5_TRIPR</name>
<proteinExistence type="predicted"/>
<reference evidence="2 3" key="2">
    <citation type="journal article" date="2017" name="Front. Plant Sci.">
        <title>Gene Classification and Mining of Molecular Markers Useful in Red Clover (Trifolium pratense) Breeding.</title>
        <authorList>
            <person name="Istvanek J."/>
            <person name="Dluhosova J."/>
            <person name="Dluhos P."/>
            <person name="Patkova L."/>
            <person name="Nedelnik J."/>
            <person name="Repkova J."/>
        </authorList>
    </citation>
    <scope>NUCLEOTIDE SEQUENCE [LARGE SCALE GENOMIC DNA]</scope>
    <source>
        <strain evidence="3">cv. Tatra</strain>
        <tissue evidence="2">Young leaves</tissue>
    </source>
</reference>
<organism evidence="2 3">
    <name type="scientific">Trifolium pratense</name>
    <name type="common">Red clover</name>
    <dbReference type="NCBI Taxonomy" id="57577"/>
    <lineage>
        <taxon>Eukaryota</taxon>
        <taxon>Viridiplantae</taxon>
        <taxon>Streptophyta</taxon>
        <taxon>Embryophyta</taxon>
        <taxon>Tracheophyta</taxon>
        <taxon>Spermatophyta</taxon>
        <taxon>Magnoliopsida</taxon>
        <taxon>eudicotyledons</taxon>
        <taxon>Gunneridae</taxon>
        <taxon>Pentapetalae</taxon>
        <taxon>rosids</taxon>
        <taxon>fabids</taxon>
        <taxon>Fabales</taxon>
        <taxon>Fabaceae</taxon>
        <taxon>Papilionoideae</taxon>
        <taxon>50 kb inversion clade</taxon>
        <taxon>NPAAA clade</taxon>
        <taxon>Hologalegina</taxon>
        <taxon>IRL clade</taxon>
        <taxon>Trifolieae</taxon>
        <taxon>Trifolium</taxon>
    </lineage>
</organism>
<dbReference type="PANTHER" id="PTHR34660">
    <property type="entry name" value="MYB-LIKE PROTEIN X"/>
    <property type="match status" value="1"/>
</dbReference>
<dbReference type="Proteomes" id="UP000236291">
    <property type="component" value="Unassembled WGS sequence"/>
</dbReference>
<feature type="compositionally biased region" description="Basic and acidic residues" evidence="1">
    <location>
        <begin position="1"/>
        <end position="29"/>
    </location>
</feature>
<feature type="non-terminal residue" evidence="2">
    <location>
        <position position="1"/>
    </location>
</feature>
<feature type="region of interest" description="Disordered" evidence="1">
    <location>
        <begin position="89"/>
        <end position="110"/>
    </location>
</feature>
<comment type="caution">
    <text evidence="2">The sequence shown here is derived from an EMBL/GenBank/DDBJ whole genome shotgun (WGS) entry which is preliminary data.</text>
</comment>
<reference evidence="2 3" key="1">
    <citation type="journal article" date="2014" name="Am. J. Bot.">
        <title>Genome assembly and annotation for red clover (Trifolium pratense; Fabaceae).</title>
        <authorList>
            <person name="Istvanek J."/>
            <person name="Jaros M."/>
            <person name="Krenek A."/>
            <person name="Repkova J."/>
        </authorList>
    </citation>
    <scope>NUCLEOTIDE SEQUENCE [LARGE SCALE GENOMIC DNA]</scope>
    <source>
        <strain evidence="3">cv. Tatra</strain>
        <tissue evidence="2">Young leaves</tissue>
    </source>
</reference>
<dbReference type="PANTHER" id="PTHR34660:SF7">
    <property type="entry name" value="DNA LIGASE-LIKE PROTEIN"/>
    <property type="match status" value="1"/>
</dbReference>
<feature type="region of interest" description="Disordered" evidence="1">
    <location>
        <begin position="1"/>
        <end position="60"/>
    </location>
</feature>
<feature type="compositionally biased region" description="Basic residues" evidence="1">
    <location>
        <begin position="30"/>
        <end position="51"/>
    </location>
</feature>
<sequence length="136" mass="16131">LRRKKAEYGKKKKEEEKEKKRSHDDDGNEKKKKKKKRKEEKREKKRSHNKKMSTTQEDEKKEYKKLIENWVPLPLQMVPTDFENEEWLATKNDSNDPTKHVSSSSSSTADIKQGIQPLAYFLPHADIYALPYVLPF</sequence>
<gene>
    <name evidence="2" type="ORF">L195_g019139</name>
</gene>
<accession>A0A2K3MYR5</accession>
<dbReference type="EMBL" id="ASHM01013981">
    <property type="protein sequence ID" value="PNX95940.1"/>
    <property type="molecule type" value="Genomic_DNA"/>
</dbReference>
<evidence type="ECO:0000313" key="2">
    <source>
        <dbReference type="EMBL" id="PNX95940.1"/>
    </source>
</evidence>
<evidence type="ECO:0000256" key="1">
    <source>
        <dbReference type="SAM" id="MobiDB-lite"/>
    </source>
</evidence>
<protein>
    <submittedName>
        <fullName evidence="2">Uncharacterized protein</fullName>
    </submittedName>
</protein>